<dbReference type="Gene3D" id="1.10.287.470">
    <property type="entry name" value="Helix hairpin bin"/>
    <property type="match status" value="1"/>
</dbReference>
<dbReference type="RefSeq" id="WP_200787223.1">
    <property type="nucleotide sequence ID" value="NZ_JAEDAO010000001.1"/>
</dbReference>
<dbReference type="Gene3D" id="2.40.50.100">
    <property type="match status" value="1"/>
</dbReference>
<feature type="domain" description="Multidrug resistance protein MdtA-like barrel-sandwich hybrid" evidence="3">
    <location>
        <begin position="77"/>
        <end position="207"/>
    </location>
</feature>
<evidence type="ECO:0000256" key="1">
    <source>
        <dbReference type="ARBA" id="ARBA00009477"/>
    </source>
</evidence>
<dbReference type="Gene3D" id="2.40.420.20">
    <property type="match status" value="1"/>
</dbReference>
<dbReference type="AlphaFoldDB" id="A0A934PZJ7"/>
<dbReference type="EMBL" id="JAEDAO010000001">
    <property type="protein sequence ID" value="MBK0392278.1"/>
    <property type="molecule type" value="Genomic_DNA"/>
</dbReference>
<dbReference type="NCBIfam" id="TIGR01730">
    <property type="entry name" value="RND_mfp"/>
    <property type="match status" value="1"/>
</dbReference>
<evidence type="ECO:0000313" key="5">
    <source>
        <dbReference type="Proteomes" id="UP000617041"/>
    </source>
</evidence>
<evidence type="ECO:0000256" key="2">
    <source>
        <dbReference type="SAM" id="Coils"/>
    </source>
</evidence>
<evidence type="ECO:0000313" key="4">
    <source>
        <dbReference type="EMBL" id="MBK0392278.1"/>
    </source>
</evidence>
<keyword evidence="5" id="KW-1185">Reference proteome</keyword>
<dbReference type="InterPro" id="IPR058625">
    <property type="entry name" value="MdtA-like_BSH"/>
</dbReference>
<protein>
    <submittedName>
        <fullName evidence="4">Efflux RND transporter periplasmic adaptor subunit</fullName>
    </submittedName>
</protein>
<name>A0A934PZJ7_9BURK</name>
<dbReference type="InterPro" id="IPR006143">
    <property type="entry name" value="RND_pump_MFP"/>
</dbReference>
<dbReference type="GO" id="GO:0015562">
    <property type="term" value="F:efflux transmembrane transporter activity"/>
    <property type="evidence" value="ECO:0007669"/>
    <property type="project" value="TreeGrafter"/>
</dbReference>
<dbReference type="PANTHER" id="PTHR30469">
    <property type="entry name" value="MULTIDRUG RESISTANCE PROTEIN MDTA"/>
    <property type="match status" value="1"/>
</dbReference>
<dbReference type="SUPFAM" id="SSF111369">
    <property type="entry name" value="HlyD-like secretion proteins"/>
    <property type="match status" value="1"/>
</dbReference>
<dbReference type="Pfam" id="PF25917">
    <property type="entry name" value="BSH_RND"/>
    <property type="match status" value="1"/>
</dbReference>
<accession>A0A934PZJ7</accession>
<evidence type="ECO:0000259" key="3">
    <source>
        <dbReference type="Pfam" id="PF25917"/>
    </source>
</evidence>
<dbReference type="Proteomes" id="UP000617041">
    <property type="component" value="Unassembled WGS sequence"/>
</dbReference>
<comment type="caution">
    <text evidence="4">The sequence shown here is derived from an EMBL/GenBank/DDBJ whole genome shotgun (WGS) entry which is preliminary data.</text>
</comment>
<feature type="coiled-coil region" evidence="2">
    <location>
        <begin position="117"/>
        <end position="144"/>
    </location>
</feature>
<dbReference type="Gene3D" id="2.40.30.170">
    <property type="match status" value="1"/>
</dbReference>
<comment type="similarity">
    <text evidence="1">Belongs to the membrane fusion protein (MFP) (TC 8.A.1) family.</text>
</comment>
<keyword evidence="2" id="KW-0175">Coiled coil</keyword>
<reference evidence="4" key="1">
    <citation type="submission" date="2020-12" db="EMBL/GenBank/DDBJ databases">
        <title>Ramlibacter sp. nov., isolated from a freshwater alga, Cryptomonas.</title>
        <authorList>
            <person name="Kim H.M."/>
            <person name="Jeon C.O."/>
        </authorList>
    </citation>
    <scope>NUCLEOTIDE SEQUENCE</scope>
    <source>
        <strain evidence="4">CrO1</strain>
    </source>
</reference>
<gene>
    <name evidence="4" type="ORF">I8E28_06730</name>
</gene>
<organism evidence="4 5">
    <name type="scientific">Ramlibacter algicola</name>
    <dbReference type="NCBI Taxonomy" id="2795217"/>
    <lineage>
        <taxon>Bacteria</taxon>
        <taxon>Pseudomonadati</taxon>
        <taxon>Pseudomonadota</taxon>
        <taxon>Betaproteobacteria</taxon>
        <taxon>Burkholderiales</taxon>
        <taxon>Comamonadaceae</taxon>
        <taxon>Ramlibacter</taxon>
    </lineage>
</organism>
<dbReference type="PANTHER" id="PTHR30469:SF15">
    <property type="entry name" value="HLYD FAMILY OF SECRETION PROTEINS"/>
    <property type="match status" value="1"/>
</dbReference>
<dbReference type="GO" id="GO:1990281">
    <property type="term" value="C:efflux pump complex"/>
    <property type="evidence" value="ECO:0007669"/>
    <property type="project" value="TreeGrafter"/>
</dbReference>
<proteinExistence type="inferred from homology"/>
<sequence>MTRSRKWLLAVLVVGLVVVFLGWRAIGARKAREAAAPAAAAKAEVVVELAQTDVVRAQELELTTGVPVSGSLRAVNSAAVKARVAGELQGLTVREGDVVKAGQVLARIDPTESQGRLRQAQQQADAAKAQIEIAQRQYDNNKALVDQGFISRTALDTSLDNLNAAKATYQASTAAADVARKTLDDTVLRAPIDGVVSQRVAQPGERVGIDAKVLDIVDLRRLELEATLGAADSVQLQAGQAAQLKVEGLERPVPARVARINPSAQAGSRSVLAYLSIDDPAGLRQGLFAQGRVLTGATKATAVPLAAIRADKPSPYVQVVEGGRVVHKAVQQGARGEAANETWVAVDGVPAGTTVLKGHLGQLREGTAVRFTGGTTAAPAASGAKAA</sequence>